<protein>
    <submittedName>
        <fullName evidence="3">Uncharacterized protein</fullName>
    </submittedName>
</protein>
<gene>
    <name evidence="3" type="ORF">SVA_3434</name>
</gene>
<accession>A0A1C7AFB1</accession>
<dbReference type="AlphaFoldDB" id="A0A1C7AFB1"/>
<evidence type="ECO:0000256" key="2">
    <source>
        <dbReference type="SAM" id="SignalP"/>
    </source>
</evidence>
<dbReference type="EMBL" id="AP014936">
    <property type="protein sequence ID" value="BAU49970.1"/>
    <property type="molecule type" value="Genomic_DNA"/>
</dbReference>
<sequence length="173" mass="19134">MHQGSMLALAVALVLAGGDAGAQRSAPPAYFLVPPGLLQLGSEQRDQLRRIQRDLHARRCALDGRILEAQADLRELYDAPERNAEAIGAAFRRIATLQQERLEARIDAENRVDALLTEAQRLKLVRWRRGQGPAPYPESLPYMMHPGTQTGDFEPLNIEEPEQRPAPPSGGAR</sequence>
<feature type="compositionally biased region" description="Pro residues" evidence="1">
    <location>
        <begin position="164"/>
        <end position="173"/>
    </location>
</feature>
<feature type="signal peptide" evidence="2">
    <location>
        <begin position="1"/>
        <end position="22"/>
    </location>
</feature>
<dbReference type="Gene3D" id="1.20.120.1490">
    <property type="match status" value="1"/>
</dbReference>
<reference evidence="3 4" key="1">
    <citation type="submission" date="2015-08" db="EMBL/GenBank/DDBJ databases">
        <title>Complete genome sequence of Sulfurifustis variabilis.</title>
        <authorList>
            <person name="Miura A."/>
            <person name="Kojima H."/>
            <person name="Fukui M."/>
        </authorList>
    </citation>
    <scope>NUCLEOTIDE SEQUENCE [LARGE SCALE GENOMIC DNA]</scope>
    <source>
        <strain evidence="4">skN76</strain>
    </source>
</reference>
<evidence type="ECO:0000256" key="1">
    <source>
        <dbReference type="SAM" id="MobiDB-lite"/>
    </source>
</evidence>
<feature type="chain" id="PRO_5008752443" evidence="2">
    <location>
        <begin position="23"/>
        <end position="173"/>
    </location>
</feature>
<dbReference type="InterPro" id="IPR012899">
    <property type="entry name" value="LTXXQ"/>
</dbReference>
<dbReference type="Pfam" id="PF07813">
    <property type="entry name" value="LTXXQ"/>
    <property type="match status" value="1"/>
</dbReference>
<dbReference type="KEGG" id="sva:SVA_3434"/>
<feature type="region of interest" description="Disordered" evidence="1">
    <location>
        <begin position="135"/>
        <end position="173"/>
    </location>
</feature>
<name>A0A1C7AFB1_9GAMM</name>
<dbReference type="Proteomes" id="UP000218899">
    <property type="component" value="Chromosome"/>
</dbReference>
<keyword evidence="4" id="KW-1185">Reference proteome</keyword>
<evidence type="ECO:0000313" key="3">
    <source>
        <dbReference type="EMBL" id="BAU49970.1"/>
    </source>
</evidence>
<keyword evidence="2" id="KW-0732">Signal</keyword>
<proteinExistence type="predicted"/>
<evidence type="ECO:0000313" key="4">
    <source>
        <dbReference type="Proteomes" id="UP000218899"/>
    </source>
</evidence>
<dbReference type="RefSeq" id="WP_096462315.1">
    <property type="nucleotide sequence ID" value="NZ_AP014936.1"/>
</dbReference>
<organism evidence="3 4">
    <name type="scientific">Sulfurifustis variabilis</name>
    <dbReference type="NCBI Taxonomy" id="1675686"/>
    <lineage>
        <taxon>Bacteria</taxon>
        <taxon>Pseudomonadati</taxon>
        <taxon>Pseudomonadota</taxon>
        <taxon>Gammaproteobacteria</taxon>
        <taxon>Acidiferrobacterales</taxon>
        <taxon>Acidiferrobacteraceae</taxon>
        <taxon>Sulfurifustis</taxon>
    </lineage>
</organism>